<dbReference type="InterPro" id="IPR008949">
    <property type="entry name" value="Isoprenoid_synthase_dom_sf"/>
</dbReference>
<gene>
    <name evidence="7" type="primary">ispB</name>
</gene>
<name>A0A075FK35_9ARCH</name>
<dbReference type="PANTHER" id="PTHR12001">
    <property type="entry name" value="GERANYLGERANYL PYROPHOSPHATE SYNTHASE"/>
    <property type="match status" value="1"/>
</dbReference>
<protein>
    <submittedName>
        <fullName evidence="7">Polyprenyl synthetase (IspB)</fullName>
        <ecNumber evidence="7">2.5.1.90</ecNumber>
    </submittedName>
</protein>
<evidence type="ECO:0000256" key="5">
    <source>
        <dbReference type="ARBA" id="ARBA00022842"/>
    </source>
</evidence>
<comment type="cofactor">
    <cofactor evidence="1">
        <name>Mg(2+)</name>
        <dbReference type="ChEBI" id="CHEBI:18420"/>
    </cofactor>
</comment>
<dbReference type="InterPro" id="IPR033749">
    <property type="entry name" value="Polyprenyl_synt_CS"/>
</dbReference>
<reference evidence="7" key="1">
    <citation type="journal article" date="2014" name="Genome Biol. Evol.">
        <title>Pangenome evidence for extensive interdomain horizontal transfer affecting lineage core and shell genes in uncultured planktonic thaumarchaeota and euryarchaeota.</title>
        <authorList>
            <person name="Deschamps P."/>
            <person name="Zivanovic Y."/>
            <person name="Moreira D."/>
            <person name="Rodriguez-Valera F."/>
            <person name="Lopez-Garcia P."/>
        </authorList>
    </citation>
    <scope>NUCLEOTIDE SEQUENCE</scope>
</reference>
<dbReference type="Gene3D" id="1.10.600.10">
    <property type="entry name" value="Farnesyl Diphosphate Synthase"/>
    <property type="match status" value="1"/>
</dbReference>
<dbReference type="SUPFAM" id="SSF48576">
    <property type="entry name" value="Terpenoid synthases"/>
    <property type="match status" value="1"/>
</dbReference>
<evidence type="ECO:0000313" key="7">
    <source>
        <dbReference type="EMBL" id="AIE91885.1"/>
    </source>
</evidence>
<dbReference type="InterPro" id="IPR018247">
    <property type="entry name" value="EF_Hand_1_Ca_BS"/>
</dbReference>
<keyword evidence="4" id="KW-0479">Metal-binding</keyword>
<keyword evidence="5" id="KW-0460">Magnesium</keyword>
<dbReference type="GO" id="GO:0046872">
    <property type="term" value="F:metal ion binding"/>
    <property type="evidence" value="ECO:0007669"/>
    <property type="project" value="UniProtKB-KW"/>
</dbReference>
<proteinExistence type="inferred from homology"/>
<dbReference type="PROSITE" id="PS00444">
    <property type="entry name" value="POLYPRENYL_SYNTHASE_2"/>
    <property type="match status" value="1"/>
</dbReference>
<accession>A0A075FK35</accession>
<dbReference type="InterPro" id="IPR000092">
    <property type="entry name" value="Polyprenyl_synt"/>
</dbReference>
<dbReference type="Pfam" id="PF00348">
    <property type="entry name" value="polyprenyl_synt"/>
    <property type="match status" value="1"/>
</dbReference>
<keyword evidence="3 6" id="KW-0808">Transferase</keyword>
<dbReference type="PANTHER" id="PTHR12001:SF85">
    <property type="entry name" value="SHORT CHAIN ISOPRENYL DIPHOSPHATE SYNTHASE"/>
    <property type="match status" value="1"/>
</dbReference>
<evidence type="ECO:0000256" key="1">
    <source>
        <dbReference type="ARBA" id="ARBA00001946"/>
    </source>
</evidence>
<dbReference type="EC" id="2.5.1.90" evidence="7"/>
<dbReference type="EMBL" id="KF900352">
    <property type="protein sequence ID" value="AIE91885.1"/>
    <property type="molecule type" value="Genomic_DNA"/>
</dbReference>
<evidence type="ECO:0000256" key="3">
    <source>
        <dbReference type="ARBA" id="ARBA00022679"/>
    </source>
</evidence>
<evidence type="ECO:0000256" key="6">
    <source>
        <dbReference type="RuleBase" id="RU004466"/>
    </source>
</evidence>
<comment type="similarity">
    <text evidence="2 6">Belongs to the FPP/GGPP synthase family.</text>
</comment>
<dbReference type="SFLD" id="SFLDS00005">
    <property type="entry name" value="Isoprenoid_Synthase_Type_I"/>
    <property type="match status" value="1"/>
</dbReference>
<evidence type="ECO:0000256" key="2">
    <source>
        <dbReference type="ARBA" id="ARBA00006706"/>
    </source>
</evidence>
<organism evidence="7">
    <name type="scientific">uncultured marine thaumarchaeote AD1000_17_C04</name>
    <dbReference type="NCBI Taxonomy" id="1455895"/>
    <lineage>
        <taxon>Archaea</taxon>
        <taxon>Nitrososphaerota</taxon>
        <taxon>environmental samples</taxon>
    </lineage>
</organism>
<dbReference type="AlphaFoldDB" id="A0A075FK35"/>
<dbReference type="CDD" id="cd00685">
    <property type="entry name" value="Trans_IPPS_HT"/>
    <property type="match status" value="1"/>
</dbReference>
<dbReference type="GO" id="GO:0106350">
    <property type="term" value="F:all-trans-octaprenyl-diphosphate synthase activity"/>
    <property type="evidence" value="ECO:0007669"/>
    <property type="project" value="UniProtKB-EC"/>
</dbReference>
<sequence length="292" mass="33242">MKKGDVLLNREELIKELEIRSESYIVRFDKALIKVFDNHQWSSFHEPLLYATHGGKRIRPLILMLAAEAVGVPSTKTDLSSVAVELLHTESIIHDDIIDEQIKRRDRDSFHKRYGNNTSILTADFVFGIILEIASRYNDPRVAKELSLAAIKMCEGEQRELSMNSREVPWVEYLTVISEKTAALFQTSSKLGAIIGGGNEEEIDGLAGFGVNLGIAYQIHDDILDWETDRKFSNDMNGDNEIQENEYVTLTKLKEMANVYAENAKNGLDVIKDSEQKEFLHDLADFTIRRDY</sequence>
<dbReference type="GO" id="GO:0008299">
    <property type="term" value="P:isoprenoid biosynthetic process"/>
    <property type="evidence" value="ECO:0007669"/>
    <property type="project" value="InterPro"/>
</dbReference>
<evidence type="ECO:0000256" key="4">
    <source>
        <dbReference type="ARBA" id="ARBA00022723"/>
    </source>
</evidence>
<dbReference type="PROSITE" id="PS00018">
    <property type="entry name" value="EF_HAND_1"/>
    <property type="match status" value="1"/>
</dbReference>